<dbReference type="AlphaFoldDB" id="A0A9W8K2P0"/>
<proteinExistence type="predicted"/>
<feature type="region of interest" description="Disordered" evidence="1">
    <location>
        <begin position="1"/>
        <end position="20"/>
    </location>
</feature>
<feature type="region of interest" description="Disordered" evidence="1">
    <location>
        <begin position="42"/>
        <end position="61"/>
    </location>
</feature>
<comment type="caution">
    <text evidence="2">The sequence shown here is derived from an EMBL/GenBank/DDBJ whole genome shotgun (WGS) entry which is preliminary data.</text>
</comment>
<organism evidence="2 3">
    <name type="scientific">Agrocybe chaxingu</name>
    <dbReference type="NCBI Taxonomy" id="84603"/>
    <lineage>
        <taxon>Eukaryota</taxon>
        <taxon>Fungi</taxon>
        <taxon>Dikarya</taxon>
        <taxon>Basidiomycota</taxon>
        <taxon>Agaricomycotina</taxon>
        <taxon>Agaricomycetes</taxon>
        <taxon>Agaricomycetidae</taxon>
        <taxon>Agaricales</taxon>
        <taxon>Agaricineae</taxon>
        <taxon>Strophariaceae</taxon>
        <taxon>Agrocybe</taxon>
    </lineage>
</organism>
<feature type="compositionally biased region" description="Basic and acidic residues" evidence="1">
    <location>
        <begin position="1"/>
        <end position="15"/>
    </location>
</feature>
<evidence type="ECO:0000313" key="3">
    <source>
        <dbReference type="Proteomes" id="UP001148786"/>
    </source>
</evidence>
<reference evidence="2" key="1">
    <citation type="submission" date="2022-07" db="EMBL/GenBank/DDBJ databases">
        <title>Genome Sequence of Agrocybe chaxingu.</title>
        <authorList>
            <person name="Buettner E."/>
        </authorList>
    </citation>
    <scope>NUCLEOTIDE SEQUENCE</scope>
    <source>
        <strain evidence="2">MP-N11</strain>
    </source>
</reference>
<dbReference type="Proteomes" id="UP001148786">
    <property type="component" value="Unassembled WGS sequence"/>
</dbReference>
<gene>
    <name evidence="2" type="ORF">NLJ89_g7946</name>
</gene>
<sequence length="549" mass="59377">MRDKYGSGKEEDDKVVSWSLSKADLDPTQVSDLDKTRAAIVGDKEHLRDGPPTVDDAGNLVGGSNFERGFRAVYLTTGRRCYPVSITHQVPKRLDAPARSNKVFTPSLDDEAKIRFDLLKAGATSSIAGLKKGPPGLLEALTVQSELVNLPRVGTDANVIYTSYQLNVASPQDPNAANATGIDALGHFGGVHIDAGDSSVPPTAMTVLTEPHEDVEDEYFHLIDLGLSWRLEEYSTLYFSGLHFHGGSQPLYKTPRSNPSTPGLRLTLIGYAGGDGTDGKNAIALGSDEAGQLVTLPIESRNPKTAYVLGQHAVCTQATFLTDGLSIFEATSQLRFLSRSMLLWAFRFVSQVHPALLTRIDREKFLSSFSCVVNNRRIAASDWELGPGWTGEDVQLSELPPSTLARLWNSNDVQTTDFFNNGAINNAIVAWDGHSSRSEANIPICVVVAEDHPLGGRSKGKRRGAIQAARREPSKSKKRPPPADSEKSSRASKKPKEKKNEPLVVEKSPPASEKAKGSAPEPVAVEEESGGGAEGESEESRFREHCRGV</sequence>
<accession>A0A9W8K2P0</accession>
<evidence type="ECO:0000256" key="1">
    <source>
        <dbReference type="SAM" id="MobiDB-lite"/>
    </source>
</evidence>
<protein>
    <submittedName>
        <fullName evidence="2">Uncharacterized protein</fullName>
    </submittedName>
</protein>
<evidence type="ECO:0000313" key="2">
    <source>
        <dbReference type="EMBL" id="KAJ3504415.1"/>
    </source>
</evidence>
<name>A0A9W8K2P0_9AGAR</name>
<feature type="region of interest" description="Disordered" evidence="1">
    <location>
        <begin position="453"/>
        <end position="549"/>
    </location>
</feature>
<dbReference type="EMBL" id="JANKHO010001013">
    <property type="protein sequence ID" value="KAJ3504415.1"/>
    <property type="molecule type" value="Genomic_DNA"/>
</dbReference>
<feature type="compositionally biased region" description="Basic and acidic residues" evidence="1">
    <location>
        <begin position="538"/>
        <end position="549"/>
    </location>
</feature>
<dbReference type="OrthoDB" id="3061143at2759"/>
<keyword evidence="3" id="KW-1185">Reference proteome</keyword>